<dbReference type="Proteomes" id="UP000070700">
    <property type="component" value="Unassembled WGS sequence"/>
</dbReference>
<evidence type="ECO:0000256" key="3">
    <source>
        <dbReference type="ARBA" id="ARBA00022833"/>
    </source>
</evidence>
<keyword evidence="3" id="KW-0862">Zinc</keyword>
<evidence type="ECO:0000256" key="1">
    <source>
        <dbReference type="ARBA" id="ARBA00022723"/>
    </source>
</evidence>
<dbReference type="InParanoid" id="A0A194X268"/>
<reference evidence="6 7" key="1">
    <citation type="submission" date="2015-10" db="EMBL/GenBank/DDBJ databases">
        <title>Full genome of DAOMC 229536 Phialocephala scopiformis, a fungal endophyte of spruce producing the potent anti-insectan compound rugulosin.</title>
        <authorList>
            <consortium name="DOE Joint Genome Institute"/>
            <person name="Walker A.K."/>
            <person name="Frasz S.L."/>
            <person name="Seifert K.A."/>
            <person name="Miller J.D."/>
            <person name="Mondo S.J."/>
            <person name="Labutti K."/>
            <person name="Lipzen A."/>
            <person name="Dockter R."/>
            <person name="Kennedy M."/>
            <person name="Grigoriev I.V."/>
            <person name="Spatafora J.W."/>
        </authorList>
    </citation>
    <scope>NUCLEOTIDE SEQUENCE [LARGE SCALE GENOMIC DNA]</scope>
    <source>
        <strain evidence="6 7">CBS 120377</strain>
    </source>
</reference>
<dbReference type="OrthoDB" id="437457at2759"/>
<dbReference type="GeneID" id="28830971"/>
<dbReference type="InterPro" id="IPR002893">
    <property type="entry name" value="Znf_MYND"/>
</dbReference>
<organism evidence="6 7">
    <name type="scientific">Mollisia scopiformis</name>
    <name type="common">Conifer needle endophyte fungus</name>
    <name type="synonym">Phialocephala scopiformis</name>
    <dbReference type="NCBI Taxonomy" id="149040"/>
    <lineage>
        <taxon>Eukaryota</taxon>
        <taxon>Fungi</taxon>
        <taxon>Dikarya</taxon>
        <taxon>Ascomycota</taxon>
        <taxon>Pezizomycotina</taxon>
        <taxon>Leotiomycetes</taxon>
        <taxon>Helotiales</taxon>
        <taxon>Mollisiaceae</taxon>
        <taxon>Mollisia</taxon>
    </lineage>
</organism>
<dbReference type="RefSeq" id="XP_018068650.1">
    <property type="nucleotide sequence ID" value="XM_018221245.1"/>
</dbReference>
<proteinExistence type="predicted"/>
<evidence type="ECO:0000313" key="6">
    <source>
        <dbReference type="EMBL" id="KUJ14295.1"/>
    </source>
</evidence>
<evidence type="ECO:0000259" key="5">
    <source>
        <dbReference type="PROSITE" id="PS50865"/>
    </source>
</evidence>
<dbReference type="Gene3D" id="6.10.140.2220">
    <property type="match status" value="1"/>
</dbReference>
<sequence length="424" mass="47555">MAFQQGTTTDLAASLPKVNSHITSKVAPTQPALRCTVCDKDGATLCFVCGSASYCSRSCEDEDARCHQTVCPDFRGFLSAESPREDAKLALFFSEASVGPKLVWVVERNRQLMEVRGSHTHTVVVCYRDNFFWDGKFANNLSIFNFTQGEHKHDWRGPIAVLSQRGTLNSSGYDDITLTDLRVFRDFLMHYGEGLEKSLQYGGLRCVELSDPGLWERMMLCFMPKDAKMVKGVKISCMGDIRILKRPQFAHIEVPPNHPIFFNEDEGKAADASASTQISAHMNLPLIIRRTALDLGWKGLYNTHEDLANNVGPINEPAALLTTIIDTESKLWGGNDVGPEYELESGTVLEVRQDKKDLTVEQVKALVGYIRDHIKPAIEKEKRRESSLDKKQILSGRESILETLVTMESVRKHFKAWGDHTSNE</sequence>
<dbReference type="PROSITE" id="PS01360">
    <property type="entry name" value="ZF_MYND_1"/>
    <property type="match status" value="1"/>
</dbReference>
<name>A0A194X268_MOLSC</name>
<feature type="domain" description="MYND-type" evidence="5">
    <location>
        <begin position="35"/>
        <end position="71"/>
    </location>
</feature>
<keyword evidence="2 4" id="KW-0863">Zinc-finger</keyword>
<keyword evidence="7" id="KW-1185">Reference proteome</keyword>
<accession>A0A194X268</accession>
<dbReference type="EMBL" id="KQ947420">
    <property type="protein sequence ID" value="KUJ14295.1"/>
    <property type="molecule type" value="Genomic_DNA"/>
</dbReference>
<evidence type="ECO:0000256" key="2">
    <source>
        <dbReference type="ARBA" id="ARBA00022771"/>
    </source>
</evidence>
<protein>
    <recommendedName>
        <fullName evidence="5">MYND-type domain-containing protein</fullName>
    </recommendedName>
</protein>
<dbReference type="KEGG" id="psco:LY89DRAFT_752162"/>
<keyword evidence="1" id="KW-0479">Metal-binding</keyword>
<dbReference type="GO" id="GO:0008270">
    <property type="term" value="F:zinc ion binding"/>
    <property type="evidence" value="ECO:0007669"/>
    <property type="project" value="UniProtKB-KW"/>
</dbReference>
<dbReference type="AlphaFoldDB" id="A0A194X268"/>
<dbReference type="PROSITE" id="PS50865">
    <property type="entry name" value="ZF_MYND_2"/>
    <property type="match status" value="1"/>
</dbReference>
<dbReference type="SUPFAM" id="SSF144232">
    <property type="entry name" value="HIT/MYND zinc finger-like"/>
    <property type="match status" value="1"/>
</dbReference>
<evidence type="ECO:0000313" key="7">
    <source>
        <dbReference type="Proteomes" id="UP000070700"/>
    </source>
</evidence>
<gene>
    <name evidence="6" type="ORF">LY89DRAFT_752162</name>
</gene>
<evidence type="ECO:0000256" key="4">
    <source>
        <dbReference type="PROSITE-ProRule" id="PRU00134"/>
    </source>
</evidence>